<protein>
    <submittedName>
        <fullName evidence="2">Uncharacterized protein</fullName>
    </submittedName>
</protein>
<organism evidence="2 3">
    <name type="scientific">Brachionus plicatilis</name>
    <name type="common">Marine rotifer</name>
    <name type="synonym">Brachionus muelleri</name>
    <dbReference type="NCBI Taxonomy" id="10195"/>
    <lineage>
        <taxon>Eukaryota</taxon>
        <taxon>Metazoa</taxon>
        <taxon>Spiralia</taxon>
        <taxon>Gnathifera</taxon>
        <taxon>Rotifera</taxon>
        <taxon>Eurotatoria</taxon>
        <taxon>Monogononta</taxon>
        <taxon>Pseudotrocha</taxon>
        <taxon>Ploima</taxon>
        <taxon>Brachionidae</taxon>
        <taxon>Brachionus</taxon>
    </lineage>
</organism>
<evidence type="ECO:0000256" key="1">
    <source>
        <dbReference type="SAM" id="Phobius"/>
    </source>
</evidence>
<dbReference type="EMBL" id="REGN01007507">
    <property type="protein sequence ID" value="RNA06054.1"/>
    <property type="molecule type" value="Genomic_DNA"/>
</dbReference>
<keyword evidence="1" id="KW-1133">Transmembrane helix</keyword>
<comment type="caution">
    <text evidence="2">The sequence shown here is derived from an EMBL/GenBank/DDBJ whole genome shotgun (WGS) entry which is preliminary data.</text>
</comment>
<dbReference type="AlphaFoldDB" id="A0A3M7Q499"/>
<proteinExistence type="predicted"/>
<sequence>MANLYALDNPRLKFKKIFSIITFLPILPIRLLTPFIKVCIDVRLISRRPFRRFGSGFYGRPSVNQFHKK</sequence>
<keyword evidence="1" id="KW-0812">Transmembrane</keyword>
<keyword evidence="1" id="KW-0472">Membrane</keyword>
<dbReference type="Proteomes" id="UP000276133">
    <property type="component" value="Unassembled WGS sequence"/>
</dbReference>
<evidence type="ECO:0000313" key="3">
    <source>
        <dbReference type="Proteomes" id="UP000276133"/>
    </source>
</evidence>
<gene>
    <name evidence="2" type="ORF">BpHYR1_026059</name>
</gene>
<reference evidence="2 3" key="1">
    <citation type="journal article" date="2018" name="Sci. Rep.">
        <title>Genomic signatures of local adaptation to the degree of environmental predictability in rotifers.</title>
        <authorList>
            <person name="Franch-Gras L."/>
            <person name="Hahn C."/>
            <person name="Garcia-Roger E.M."/>
            <person name="Carmona M.J."/>
            <person name="Serra M."/>
            <person name="Gomez A."/>
        </authorList>
    </citation>
    <scope>NUCLEOTIDE SEQUENCE [LARGE SCALE GENOMIC DNA]</scope>
    <source>
        <strain evidence="2">HYR1</strain>
    </source>
</reference>
<feature type="transmembrane region" description="Helical" evidence="1">
    <location>
        <begin position="17"/>
        <end position="40"/>
    </location>
</feature>
<keyword evidence="3" id="KW-1185">Reference proteome</keyword>
<evidence type="ECO:0000313" key="2">
    <source>
        <dbReference type="EMBL" id="RNA06054.1"/>
    </source>
</evidence>
<name>A0A3M7Q499_BRAPC</name>
<accession>A0A3M7Q499</accession>